<gene>
    <name evidence="2" type="ordered locus">Aazo_4772</name>
</gene>
<feature type="region of interest" description="Disordered" evidence="1">
    <location>
        <begin position="69"/>
        <end position="89"/>
    </location>
</feature>
<dbReference type="eggNOG" id="ENOG5033CXT">
    <property type="taxonomic scope" value="Bacteria"/>
</dbReference>
<organism evidence="2 3">
    <name type="scientific">Nostoc azollae (strain 0708)</name>
    <name type="common">Anabaena azollae (strain 0708)</name>
    <dbReference type="NCBI Taxonomy" id="551115"/>
    <lineage>
        <taxon>Bacteria</taxon>
        <taxon>Bacillati</taxon>
        <taxon>Cyanobacteriota</taxon>
        <taxon>Cyanophyceae</taxon>
        <taxon>Nostocales</taxon>
        <taxon>Nostocaceae</taxon>
        <taxon>Trichormus</taxon>
    </lineage>
</organism>
<proteinExistence type="predicted"/>
<dbReference type="KEGG" id="naz:Aazo_4772"/>
<evidence type="ECO:0000313" key="2">
    <source>
        <dbReference type="EMBL" id="ADI65950.1"/>
    </source>
</evidence>
<sequence length="128" mass="14621">MKNILRQIVIICLLVLTLFGIQSVNYGQSMPLAQADTVKTPEGIYYKGTPDTERVTNNQQLENAQERLKETTENVREKPNLDEPIPDSTKEFLQDVQTNIEKTVKPITGTNRGYYQDNIPESPVRNNR</sequence>
<dbReference type="OrthoDB" id="513318at2"/>
<dbReference type="EMBL" id="CP002059">
    <property type="protein sequence ID" value="ADI65950.1"/>
    <property type="molecule type" value="Genomic_DNA"/>
</dbReference>
<reference evidence="2 3" key="1">
    <citation type="journal article" date="2010" name="PLoS ONE">
        <title>Genome erosion in a nitrogen-fixing vertically transmitted endosymbiotic multicellular cyanobacterium.</title>
        <authorList>
            <person name="Ran L."/>
            <person name="Larsson J."/>
            <person name="Vigil-Stenman T."/>
            <person name="Nylander J.A."/>
            <person name="Ininbergs K."/>
            <person name="Zheng W.W."/>
            <person name="Lapidus A."/>
            <person name="Lowry S."/>
            <person name="Haselkorn R."/>
            <person name="Bergman B."/>
        </authorList>
    </citation>
    <scope>NUCLEOTIDE SEQUENCE [LARGE SCALE GENOMIC DNA]</scope>
    <source>
        <strain evidence="2 3">0708</strain>
    </source>
</reference>
<name>D7DY72_NOSA0</name>
<feature type="compositionally biased region" description="Basic and acidic residues" evidence="1">
    <location>
        <begin position="69"/>
        <end position="81"/>
    </location>
</feature>
<evidence type="ECO:0000256" key="1">
    <source>
        <dbReference type="SAM" id="MobiDB-lite"/>
    </source>
</evidence>
<dbReference type="RefSeq" id="WP_013192960.1">
    <property type="nucleotide sequence ID" value="NC_014248.1"/>
</dbReference>
<feature type="region of interest" description="Disordered" evidence="1">
    <location>
        <begin position="107"/>
        <end position="128"/>
    </location>
</feature>
<protein>
    <submittedName>
        <fullName evidence="2">Uncharacterized protein</fullName>
    </submittedName>
</protein>
<dbReference type="HOGENOM" id="CLU_129739_0_0_3"/>
<keyword evidence="3" id="KW-1185">Reference proteome</keyword>
<dbReference type="AlphaFoldDB" id="D7DY72"/>
<dbReference type="Proteomes" id="UP000001511">
    <property type="component" value="Chromosome"/>
</dbReference>
<accession>D7DY72</accession>
<evidence type="ECO:0000313" key="3">
    <source>
        <dbReference type="Proteomes" id="UP000001511"/>
    </source>
</evidence>